<dbReference type="GO" id="GO:0046872">
    <property type="term" value="F:metal ion binding"/>
    <property type="evidence" value="ECO:0007669"/>
    <property type="project" value="UniProtKB-KW"/>
</dbReference>
<dbReference type="PANTHER" id="PTHR43524:SF1">
    <property type="entry name" value="RADICAL SAM SUPERFAMILY PROTEIN"/>
    <property type="match status" value="1"/>
</dbReference>
<dbReference type="GO" id="GO:0003824">
    <property type="term" value="F:catalytic activity"/>
    <property type="evidence" value="ECO:0007669"/>
    <property type="project" value="InterPro"/>
</dbReference>
<dbReference type="InterPro" id="IPR006638">
    <property type="entry name" value="Elp3/MiaA/NifB-like_rSAM"/>
</dbReference>
<evidence type="ECO:0000313" key="6">
    <source>
        <dbReference type="EMBL" id="HDM90606.1"/>
    </source>
</evidence>
<keyword evidence="1" id="KW-0949">S-adenosyl-L-methionine</keyword>
<proteinExistence type="predicted"/>
<name>A0A7C0X962_UNCW3</name>
<keyword evidence="2" id="KW-0479">Metal-binding</keyword>
<protein>
    <submittedName>
        <fullName evidence="6">Radical SAM protein</fullName>
    </submittedName>
</protein>
<keyword evidence="4" id="KW-0411">Iron-sulfur</keyword>
<dbReference type="SUPFAM" id="SSF102114">
    <property type="entry name" value="Radical SAM enzymes"/>
    <property type="match status" value="1"/>
</dbReference>
<dbReference type="Pfam" id="PF04055">
    <property type="entry name" value="Radical_SAM"/>
    <property type="match status" value="1"/>
</dbReference>
<dbReference type="Pfam" id="PF13186">
    <property type="entry name" value="SPASM"/>
    <property type="match status" value="1"/>
</dbReference>
<evidence type="ECO:0000259" key="5">
    <source>
        <dbReference type="PROSITE" id="PS51918"/>
    </source>
</evidence>
<evidence type="ECO:0000256" key="3">
    <source>
        <dbReference type="ARBA" id="ARBA00023004"/>
    </source>
</evidence>
<dbReference type="Gene3D" id="3.20.20.70">
    <property type="entry name" value="Aldolase class I"/>
    <property type="match status" value="1"/>
</dbReference>
<evidence type="ECO:0000256" key="1">
    <source>
        <dbReference type="ARBA" id="ARBA00022691"/>
    </source>
</evidence>
<evidence type="ECO:0000256" key="2">
    <source>
        <dbReference type="ARBA" id="ARBA00022723"/>
    </source>
</evidence>
<dbReference type="InterPro" id="IPR058240">
    <property type="entry name" value="rSAM_sf"/>
</dbReference>
<feature type="domain" description="Radical SAM core" evidence="5">
    <location>
        <begin position="112"/>
        <end position="330"/>
    </location>
</feature>
<dbReference type="SFLD" id="SFLDG01067">
    <property type="entry name" value="SPASM/twitch_domain_containing"/>
    <property type="match status" value="1"/>
</dbReference>
<organism evidence="6">
    <name type="scientific">candidate division WOR-3 bacterium</name>
    <dbReference type="NCBI Taxonomy" id="2052148"/>
    <lineage>
        <taxon>Bacteria</taxon>
        <taxon>Bacteria division WOR-3</taxon>
    </lineage>
</organism>
<dbReference type="AlphaFoldDB" id="A0A7C0X962"/>
<comment type="caution">
    <text evidence="6">The sequence shown here is derived from an EMBL/GenBank/DDBJ whole genome shotgun (WGS) entry which is preliminary data.</text>
</comment>
<accession>A0A7C0X962</accession>
<dbReference type="PANTHER" id="PTHR43524">
    <property type="entry name" value="RADICAL SAM SUPERFAMILY PROTEIN"/>
    <property type="match status" value="1"/>
</dbReference>
<dbReference type="Proteomes" id="UP000885931">
    <property type="component" value="Unassembled WGS sequence"/>
</dbReference>
<dbReference type="EMBL" id="DRBW01000199">
    <property type="protein sequence ID" value="HDM90606.1"/>
    <property type="molecule type" value="Genomic_DNA"/>
</dbReference>
<dbReference type="SMART" id="SM00729">
    <property type="entry name" value="Elp3"/>
    <property type="match status" value="1"/>
</dbReference>
<dbReference type="InterPro" id="IPR013785">
    <property type="entry name" value="Aldolase_TIM"/>
</dbReference>
<dbReference type="CDD" id="cd01335">
    <property type="entry name" value="Radical_SAM"/>
    <property type="match status" value="1"/>
</dbReference>
<keyword evidence="3" id="KW-0408">Iron</keyword>
<sequence>MTILASNKGKNLLASLLAHAVKNDLLNPLILNAIKRRFDKEENVAYLRPSQPPGCVRDRFALGRSLINSLNRALIDPRTPASVRKALFLFLFETLLPNARVRKAREEFKMKYGADLPGFLVISPGKACNLNCKGCYAASGPSREKLRWEVFDWLVTEMENRWGSRFVVISGGEPFLYRSEGKGILEMAQKHRGSYFMVYTNGTLIDEKMARKLAELGNLTPAISVEGFEETTDDRRGKGVYARIIGAMRNLKDAGVPFGISVTATRQNLHEIASKEFADFYFGEMGATYGWIFQYMPIGRAYTLDYMLKAEERLYLWRKTWEMILEKGIFISDFWNHGPAVLGCIAAGRGGGYLYVNWNGDVTPCVFVPYSPVNVNEIYDRGGTINDIWDQPFFAEIRNWQRNYGYDKPAEEVGNWLAPCLIRDHHLEFRDFLRKHSPKPIDESAEKALHDDEYVRGMAEFDRVYEALSSEIWDKYYRKPAPFELIFEEFREEIRARAK</sequence>
<dbReference type="PROSITE" id="PS51918">
    <property type="entry name" value="RADICAL_SAM"/>
    <property type="match status" value="1"/>
</dbReference>
<gene>
    <name evidence="6" type="ORF">ENG67_05310</name>
</gene>
<dbReference type="InterPro" id="IPR023885">
    <property type="entry name" value="4Fe4S-binding_SPASM_dom"/>
</dbReference>
<dbReference type="InterPro" id="IPR007197">
    <property type="entry name" value="rSAM"/>
</dbReference>
<dbReference type="SFLD" id="SFLDS00029">
    <property type="entry name" value="Radical_SAM"/>
    <property type="match status" value="1"/>
</dbReference>
<dbReference type="GO" id="GO:0051536">
    <property type="term" value="F:iron-sulfur cluster binding"/>
    <property type="evidence" value="ECO:0007669"/>
    <property type="project" value="UniProtKB-KW"/>
</dbReference>
<evidence type="ECO:0000256" key="4">
    <source>
        <dbReference type="ARBA" id="ARBA00023014"/>
    </source>
</evidence>
<reference evidence="6" key="1">
    <citation type="journal article" date="2020" name="mSystems">
        <title>Genome- and Community-Level Interaction Insights into Carbon Utilization and Element Cycling Functions of Hydrothermarchaeota in Hydrothermal Sediment.</title>
        <authorList>
            <person name="Zhou Z."/>
            <person name="Liu Y."/>
            <person name="Xu W."/>
            <person name="Pan J."/>
            <person name="Luo Z.H."/>
            <person name="Li M."/>
        </authorList>
    </citation>
    <scope>NUCLEOTIDE SEQUENCE [LARGE SCALE GENOMIC DNA]</scope>
    <source>
        <strain evidence="6">HyVt-237</strain>
    </source>
</reference>